<dbReference type="Gene3D" id="3.40.50.1820">
    <property type="entry name" value="alpha/beta hydrolase"/>
    <property type="match status" value="1"/>
</dbReference>
<dbReference type="InterPro" id="IPR029058">
    <property type="entry name" value="AB_hydrolase_fold"/>
</dbReference>
<dbReference type="FunFam" id="3.40.50.1820:FF:000042">
    <property type="entry name" value="probable strigolactone esterase DAD2"/>
    <property type="match status" value="1"/>
</dbReference>
<evidence type="ECO:0000259" key="3">
    <source>
        <dbReference type="Pfam" id="PF00561"/>
    </source>
</evidence>
<evidence type="ECO:0000256" key="2">
    <source>
        <dbReference type="ARBA" id="ARBA00022801"/>
    </source>
</evidence>
<keyword evidence="5" id="KW-1185">Reference proteome</keyword>
<comment type="caution">
    <text evidence="4">The sequence shown here is derived from an EMBL/GenBank/DDBJ whole genome shotgun (WGS) entry which is preliminary data.</text>
</comment>
<feature type="domain" description="AB hydrolase-1" evidence="3">
    <location>
        <begin position="20"/>
        <end position="254"/>
    </location>
</feature>
<reference evidence="4" key="2">
    <citation type="submission" date="2020-09" db="EMBL/GenBank/DDBJ databases">
        <authorList>
            <person name="Sun Q."/>
            <person name="Zhou Y."/>
        </authorList>
    </citation>
    <scope>NUCLEOTIDE SEQUENCE</scope>
    <source>
        <strain evidence="4">CGMCC 1.15290</strain>
    </source>
</reference>
<dbReference type="Proteomes" id="UP000627292">
    <property type="component" value="Unassembled WGS sequence"/>
</dbReference>
<proteinExistence type="inferred from homology"/>
<organism evidence="4 5">
    <name type="scientific">Filimonas zeae</name>
    <dbReference type="NCBI Taxonomy" id="1737353"/>
    <lineage>
        <taxon>Bacteria</taxon>
        <taxon>Pseudomonadati</taxon>
        <taxon>Bacteroidota</taxon>
        <taxon>Chitinophagia</taxon>
        <taxon>Chitinophagales</taxon>
        <taxon>Chitinophagaceae</taxon>
        <taxon>Filimonas</taxon>
    </lineage>
</organism>
<evidence type="ECO:0000256" key="1">
    <source>
        <dbReference type="ARBA" id="ARBA00008645"/>
    </source>
</evidence>
<keyword evidence="2 4" id="KW-0378">Hydrolase</keyword>
<accession>A0A917IL08</accession>
<name>A0A917IL08_9BACT</name>
<dbReference type="InterPro" id="IPR000073">
    <property type="entry name" value="AB_hydrolase_1"/>
</dbReference>
<sequence length="266" mass="28888">MDVIQRNNITVYGNENAKQTIVFGHGFGTDQTSFKQVVQFFGKDYRVILYDNVGGGKADPEAYSPARYSTLNGYVTDLLDICAYLELKDVIYVGHSVSGMIGLLASIRNPEFFSKLVFLGASARYLNDDAAGYVGGFNQEALNGLYDAMSSNYYAWASGFSSIVMNNPDRPQLAATFASTLSAIRPDIALAVAKVIFESDHRADLGKVTKPVLIVQSSEDVAVPASAAEYLHAHIPGSKLVHINSKGHYPHMSAPGEVVTVMQEFI</sequence>
<dbReference type="SUPFAM" id="SSF53474">
    <property type="entry name" value="alpha/beta-Hydrolases"/>
    <property type="match status" value="1"/>
</dbReference>
<dbReference type="PRINTS" id="PR00111">
    <property type="entry name" value="ABHYDROLASE"/>
</dbReference>
<gene>
    <name evidence="4" type="ORF">GCM10011379_00510</name>
</gene>
<evidence type="ECO:0000313" key="4">
    <source>
        <dbReference type="EMBL" id="GGH56663.1"/>
    </source>
</evidence>
<dbReference type="GO" id="GO:0016787">
    <property type="term" value="F:hydrolase activity"/>
    <property type="evidence" value="ECO:0007669"/>
    <property type="project" value="UniProtKB-KW"/>
</dbReference>
<evidence type="ECO:0000313" key="5">
    <source>
        <dbReference type="Proteomes" id="UP000627292"/>
    </source>
</evidence>
<dbReference type="EMBL" id="BMIB01000001">
    <property type="protein sequence ID" value="GGH56663.1"/>
    <property type="molecule type" value="Genomic_DNA"/>
</dbReference>
<dbReference type="Pfam" id="PF00561">
    <property type="entry name" value="Abhydrolase_1"/>
    <property type="match status" value="1"/>
</dbReference>
<reference evidence="4" key="1">
    <citation type="journal article" date="2014" name="Int. J. Syst. Evol. Microbiol.">
        <title>Complete genome sequence of Corynebacterium casei LMG S-19264T (=DSM 44701T), isolated from a smear-ripened cheese.</title>
        <authorList>
            <consortium name="US DOE Joint Genome Institute (JGI-PGF)"/>
            <person name="Walter F."/>
            <person name="Albersmeier A."/>
            <person name="Kalinowski J."/>
            <person name="Ruckert C."/>
        </authorList>
    </citation>
    <scope>NUCLEOTIDE SEQUENCE</scope>
    <source>
        <strain evidence="4">CGMCC 1.15290</strain>
    </source>
</reference>
<comment type="similarity">
    <text evidence="1">Belongs to the AB hydrolase superfamily.</text>
</comment>
<dbReference type="RefSeq" id="WP_188949526.1">
    <property type="nucleotide sequence ID" value="NZ_BMIB01000001.1"/>
</dbReference>
<dbReference type="PANTHER" id="PTHR43039">
    <property type="entry name" value="ESTERASE-RELATED"/>
    <property type="match status" value="1"/>
</dbReference>
<protein>
    <submittedName>
        <fullName evidence="4">Hydrolase</fullName>
    </submittedName>
</protein>
<dbReference type="AlphaFoldDB" id="A0A917IL08"/>